<gene>
    <name evidence="3" type="ORF">KHA97_16280</name>
</gene>
<organism evidence="3 4">
    <name type="scientific">Lederbergia citri</name>
    <dbReference type="NCBI Taxonomy" id="2833580"/>
    <lineage>
        <taxon>Bacteria</taxon>
        <taxon>Bacillati</taxon>
        <taxon>Bacillota</taxon>
        <taxon>Bacilli</taxon>
        <taxon>Bacillales</taxon>
        <taxon>Bacillaceae</taxon>
        <taxon>Lederbergia</taxon>
    </lineage>
</organism>
<evidence type="ECO:0000313" key="4">
    <source>
        <dbReference type="Proteomes" id="UP000681414"/>
    </source>
</evidence>
<keyword evidence="1" id="KW-0802">TPR repeat</keyword>
<dbReference type="PROSITE" id="PS50005">
    <property type="entry name" value="TPR"/>
    <property type="match status" value="1"/>
</dbReference>
<evidence type="ECO:0000313" key="3">
    <source>
        <dbReference type="EMBL" id="MBS4196611.1"/>
    </source>
</evidence>
<dbReference type="InterPro" id="IPR041656">
    <property type="entry name" value="TPR_5"/>
</dbReference>
<dbReference type="SUPFAM" id="SSF48452">
    <property type="entry name" value="TPR-like"/>
    <property type="match status" value="1"/>
</dbReference>
<keyword evidence="4" id="KW-1185">Reference proteome</keyword>
<dbReference type="RefSeq" id="WP_213125847.1">
    <property type="nucleotide sequence ID" value="NZ_JAGYPG010000003.1"/>
</dbReference>
<dbReference type="InterPro" id="IPR011990">
    <property type="entry name" value="TPR-like_helical_dom_sf"/>
</dbReference>
<evidence type="ECO:0000256" key="1">
    <source>
        <dbReference type="PROSITE-ProRule" id="PRU00339"/>
    </source>
</evidence>
<comment type="caution">
    <text evidence="3">The sequence shown here is derived from an EMBL/GenBank/DDBJ whole genome shotgun (WGS) entry which is preliminary data.</text>
</comment>
<dbReference type="Proteomes" id="UP000681414">
    <property type="component" value="Unassembled WGS sequence"/>
</dbReference>
<dbReference type="AlphaFoldDB" id="A0A942YJR0"/>
<feature type="domain" description="Tetratrico peptide repeat group 5" evidence="2">
    <location>
        <begin position="38"/>
        <end position="155"/>
    </location>
</feature>
<name>A0A942YJR0_9BACI</name>
<accession>A0A942YJR0</accession>
<feature type="repeat" description="TPR" evidence="1">
    <location>
        <begin position="71"/>
        <end position="104"/>
    </location>
</feature>
<dbReference type="Gene3D" id="1.25.40.10">
    <property type="entry name" value="Tetratricopeptide repeat domain"/>
    <property type="match status" value="1"/>
</dbReference>
<dbReference type="EMBL" id="JAGYPG010000003">
    <property type="protein sequence ID" value="MBS4196611.1"/>
    <property type="molecule type" value="Genomic_DNA"/>
</dbReference>
<dbReference type="InterPro" id="IPR019734">
    <property type="entry name" value="TPR_rpt"/>
</dbReference>
<evidence type="ECO:0000259" key="2">
    <source>
        <dbReference type="Pfam" id="PF12688"/>
    </source>
</evidence>
<sequence length="160" mass="18373">MKQLEKAIELRNNGKLEEANKLLVRLAVQFPNDAGVQYHCAWSFDVLGKESEAVPYYELAIKLGLNDSDAKGAYLGLGSTYRTLGEYKKARKVLEEGIECYPDYLALRVFHAMTLYNEKEYEKAMEILLLTLAQTSSDESIKTYKRAIEFYAKNLNEIWK</sequence>
<dbReference type="Pfam" id="PF12688">
    <property type="entry name" value="TPR_5"/>
    <property type="match status" value="1"/>
</dbReference>
<dbReference type="SMART" id="SM00028">
    <property type="entry name" value="TPR"/>
    <property type="match status" value="2"/>
</dbReference>
<reference evidence="3 4" key="1">
    <citation type="submission" date="2021-05" db="EMBL/GenBank/DDBJ databases">
        <title>Novel Bacillus species.</title>
        <authorList>
            <person name="Liu G."/>
        </authorList>
    </citation>
    <scope>NUCLEOTIDE SEQUENCE [LARGE SCALE GENOMIC DNA]</scope>
    <source>
        <strain evidence="4">FJAT-49780</strain>
    </source>
</reference>
<proteinExistence type="predicted"/>
<protein>
    <submittedName>
        <fullName evidence="3">Tetratricopeptide repeat protein</fullName>
    </submittedName>
</protein>